<proteinExistence type="predicted"/>
<protein>
    <submittedName>
        <fullName evidence="2">Uncharacterized protein</fullName>
    </submittedName>
</protein>
<feature type="compositionally biased region" description="Polar residues" evidence="1">
    <location>
        <begin position="73"/>
        <end position="97"/>
    </location>
</feature>
<name>A0A843VM10_COLES</name>
<dbReference type="Proteomes" id="UP000652761">
    <property type="component" value="Unassembled WGS sequence"/>
</dbReference>
<evidence type="ECO:0000313" key="2">
    <source>
        <dbReference type="EMBL" id="MQL94244.1"/>
    </source>
</evidence>
<organism evidence="2 3">
    <name type="scientific">Colocasia esculenta</name>
    <name type="common">Wild taro</name>
    <name type="synonym">Arum esculentum</name>
    <dbReference type="NCBI Taxonomy" id="4460"/>
    <lineage>
        <taxon>Eukaryota</taxon>
        <taxon>Viridiplantae</taxon>
        <taxon>Streptophyta</taxon>
        <taxon>Embryophyta</taxon>
        <taxon>Tracheophyta</taxon>
        <taxon>Spermatophyta</taxon>
        <taxon>Magnoliopsida</taxon>
        <taxon>Liliopsida</taxon>
        <taxon>Araceae</taxon>
        <taxon>Aroideae</taxon>
        <taxon>Colocasieae</taxon>
        <taxon>Colocasia</taxon>
    </lineage>
</organism>
<feature type="region of interest" description="Disordered" evidence="1">
    <location>
        <begin position="1"/>
        <end position="97"/>
    </location>
</feature>
<feature type="compositionally biased region" description="Basic and acidic residues" evidence="1">
    <location>
        <begin position="53"/>
        <end position="66"/>
    </location>
</feature>
<keyword evidence="3" id="KW-1185">Reference proteome</keyword>
<dbReference type="EMBL" id="NMUH01001649">
    <property type="protein sequence ID" value="MQL94244.1"/>
    <property type="molecule type" value="Genomic_DNA"/>
</dbReference>
<reference evidence="2" key="1">
    <citation type="submission" date="2017-07" db="EMBL/GenBank/DDBJ databases">
        <title>Taro Niue Genome Assembly and Annotation.</title>
        <authorList>
            <person name="Atibalentja N."/>
            <person name="Keating K."/>
            <person name="Fields C.J."/>
        </authorList>
    </citation>
    <scope>NUCLEOTIDE SEQUENCE</scope>
    <source>
        <strain evidence="2">Niue_2</strain>
        <tissue evidence="2">Leaf</tissue>
    </source>
</reference>
<gene>
    <name evidence="2" type="ORF">Taro_026897</name>
</gene>
<accession>A0A843VM10</accession>
<sequence length="97" mass="11204">MYRLSYLRSRTGYHDANPSHTKSYSDTYPRKGKTQQVEGLTTRPPRSTAPPQHLKDWYTRYHEKPTPTKGTGHITTSESPLTNHNYNCANTMAHNNR</sequence>
<comment type="caution">
    <text evidence="2">The sequence shown here is derived from an EMBL/GenBank/DDBJ whole genome shotgun (WGS) entry which is preliminary data.</text>
</comment>
<evidence type="ECO:0000256" key="1">
    <source>
        <dbReference type="SAM" id="MobiDB-lite"/>
    </source>
</evidence>
<dbReference type="AlphaFoldDB" id="A0A843VM10"/>
<evidence type="ECO:0000313" key="3">
    <source>
        <dbReference type="Proteomes" id="UP000652761"/>
    </source>
</evidence>